<dbReference type="InterPro" id="IPR011058">
    <property type="entry name" value="Cyanovirin-N"/>
</dbReference>
<organism evidence="3 4">
    <name type="scientific">Apiotrichum porosum</name>
    <dbReference type="NCBI Taxonomy" id="105984"/>
    <lineage>
        <taxon>Eukaryota</taxon>
        <taxon>Fungi</taxon>
        <taxon>Dikarya</taxon>
        <taxon>Basidiomycota</taxon>
        <taxon>Agaricomycotina</taxon>
        <taxon>Tremellomycetes</taxon>
        <taxon>Trichosporonales</taxon>
        <taxon>Trichosporonaceae</taxon>
        <taxon>Apiotrichum</taxon>
    </lineage>
</organism>
<dbReference type="RefSeq" id="XP_028475763.1">
    <property type="nucleotide sequence ID" value="XM_028623789.1"/>
</dbReference>
<evidence type="ECO:0000313" key="3">
    <source>
        <dbReference type="EMBL" id="RSH81044.1"/>
    </source>
</evidence>
<dbReference type="OrthoDB" id="5239998at2759"/>
<dbReference type="Proteomes" id="UP000279236">
    <property type="component" value="Unassembled WGS sequence"/>
</dbReference>
<proteinExistence type="predicted"/>
<name>A0A427XQB4_9TREE</name>
<keyword evidence="4" id="KW-1185">Reference proteome</keyword>
<feature type="domain" description="Cyanovirin-N" evidence="2">
    <location>
        <begin position="96"/>
        <end position="203"/>
    </location>
</feature>
<gene>
    <name evidence="3" type="ORF">EHS24_008478</name>
</gene>
<evidence type="ECO:0000313" key="4">
    <source>
        <dbReference type="Proteomes" id="UP000279236"/>
    </source>
</evidence>
<sequence length="203" mass="21380">MFRIIRALVLVVALVAILVASSPTPVLTNARAIQEGKPLLRPRAVPQCFPGANGCAAARDMRAQRAARLAADPFILHRLRGESLASLFGKRDVSGFSNTCAEVDLEHSTGTGPVLVAMCQTDAGESTQTSLGLSSILMAHDDGKLLCVPEDKIYQHMSIAKKCADCAMSGSVISCLCLGSTGFVVDTYVDLNTCVGNSNGQLK</sequence>
<protein>
    <recommendedName>
        <fullName evidence="2">Cyanovirin-N domain-containing protein</fullName>
    </recommendedName>
</protein>
<dbReference type="EMBL" id="RSCE01000007">
    <property type="protein sequence ID" value="RSH81044.1"/>
    <property type="molecule type" value="Genomic_DNA"/>
</dbReference>
<dbReference type="Gene3D" id="2.30.60.10">
    <property type="entry name" value="Cyanovirin-N"/>
    <property type="match status" value="1"/>
</dbReference>
<dbReference type="GeneID" id="39593021"/>
<keyword evidence="1" id="KW-0732">Signal</keyword>
<dbReference type="Pfam" id="PF08881">
    <property type="entry name" value="CVNH"/>
    <property type="match status" value="1"/>
</dbReference>
<evidence type="ECO:0000259" key="2">
    <source>
        <dbReference type="Pfam" id="PF08881"/>
    </source>
</evidence>
<feature type="chain" id="PRO_5019070151" description="Cyanovirin-N domain-containing protein" evidence="1">
    <location>
        <begin position="22"/>
        <end position="203"/>
    </location>
</feature>
<comment type="caution">
    <text evidence="3">The sequence shown here is derived from an EMBL/GenBank/DDBJ whole genome shotgun (WGS) entry which is preliminary data.</text>
</comment>
<feature type="signal peptide" evidence="1">
    <location>
        <begin position="1"/>
        <end position="21"/>
    </location>
</feature>
<dbReference type="SUPFAM" id="SSF51322">
    <property type="entry name" value="Cyanovirin-N"/>
    <property type="match status" value="2"/>
</dbReference>
<dbReference type="AlphaFoldDB" id="A0A427XQB4"/>
<accession>A0A427XQB4</accession>
<dbReference type="STRING" id="105984.A0A427XQB4"/>
<reference evidence="3 4" key="1">
    <citation type="submission" date="2018-11" db="EMBL/GenBank/DDBJ databases">
        <title>Genome sequence of Apiotrichum porosum DSM 27194.</title>
        <authorList>
            <person name="Aliyu H."/>
            <person name="Gorte O."/>
            <person name="Ochsenreither K."/>
        </authorList>
    </citation>
    <scope>NUCLEOTIDE SEQUENCE [LARGE SCALE GENOMIC DNA]</scope>
    <source>
        <strain evidence="3 4">DSM 27194</strain>
    </source>
</reference>
<evidence type="ECO:0000256" key="1">
    <source>
        <dbReference type="SAM" id="SignalP"/>
    </source>
</evidence>
<dbReference type="InterPro" id="IPR036673">
    <property type="entry name" value="Cyanovirin-N_sf"/>
</dbReference>